<keyword evidence="3" id="KW-1185">Reference proteome</keyword>
<protein>
    <submittedName>
        <fullName evidence="2">Uncharacterized protein</fullName>
    </submittedName>
</protein>
<dbReference type="AlphaFoldDB" id="A0A1I0PHZ0"/>
<keyword evidence="1" id="KW-0472">Membrane</keyword>
<organism evidence="2 3">
    <name type="scientific">Halobacterium jilantaiense</name>
    <dbReference type="NCBI Taxonomy" id="355548"/>
    <lineage>
        <taxon>Archaea</taxon>
        <taxon>Methanobacteriati</taxon>
        <taxon>Methanobacteriota</taxon>
        <taxon>Stenosarchaea group</taxon>
        <taxon>Halobacteria</taxon>
        <taxon>Halobacteriales</taxon>
        <taxon>Halobacteriaceae</taxon>
        <taxon>Halobacterium</taxon>
    </lineage>
</organism>
<gene>
    <name evidence="2" type="ORF">SAMN04487945_1665</name>
</gene>
<feature type="transmembrane region" description="Helical" evidence="1">
    <location>
        <begin position="6"/>
        <end position="23"/>
    </location>
</feature>
<dbReference type="EMBL" id="FOJA01000001">
    <property type="protein sequence ID" value="SEW13337.1"/>
    <property type="molecule type" value="Genomic_DNA"/>
</dbReference>
<keyword evidence="1" id="KW-0812">Transmembrane</keyword>
<keyword evidence="1" id="KW-1133">Transmembrane helix</keyword>
<evidence type="ECO:0000313" key="3">
    <source>
        <dbReference type="Proteomes" id="UP000198518"/>
    </source>
</evidence>
<evidence type="ECO:0000313" key="2">
    <source>
        <dbReference type="EMBL" id="SEW13337.1"/>
    </source>
</evidence>
<dbReference type="STRING" id="355548.SAMN04487945_1665"/>
<name>A0A1I0PHZ0_9EURY</name>
<evidence type="ECO:0000256" key="1">
    <source>
        <dbReference type="SAM" id="Phobius"/>
    </source>
</evidence>
<accession>A0A1I0PHZ0</accession>
<dbReference type="Proteomes" id="UP000198518">
    <property type="component" value="Unassembled WGS sequence"/>
</dbReference>
<reference evidence="2 3" key="1">
    <citation type="submission" date="2016-10" db="EMBL/GenBank/DDBJ databases">
        <authorList>
            <person name="de Groot N.N."/>
        </authorList>
    </citation>
    <scope>NUCLEOTIDE SEQUENCE [LARGE SCALE GENOMIC DNA]</scope>
    <source>
        <strain evidence="2 3">CGMCC 1.5337</strain>
    </source>
</reference>
<sequence length="83" mass="8863">MRVTVPVLVALLAANDLLLLWLLDASTAESLLLLGATFLLVLPVVLVASAVAGEDAPSRTALGREVDDLRQRVARLEDERDDG</sequence>
<feature type="transmembrane region" description="Helical" evidence="1">
    <location>
        <begin position="30"/>
        <end position="52"/>
    </location>
</feature>
<proteinExistence type="predicted"/>